<dbReference type="InterPro" id="IPR013785">
    <property type="entry name" value="Aldolase_TIM"/>
</dbReference>
<dbReference type="EC" id="2.5.1.54" evidence="2"/>
<evidence type="ECO:0000256" key="2">
    <source>
        <dbReference type="ARBA" id="ARBA00012694"/>
    </source>
</evidence>
<evidence type="ECO:0000313" key="9">
    <source>
        <dbReference type="EMBL" id="KAE8255491.1"/>
    </source>
</evidence>
<comment type="catalytic activity">
    <reaction evidence="6">
        <text>D-erythrose 4-phosphate + phosphoenolpyruvate + H2O = 7-phospho-2-dehydro-3-deoxy-D-arabino-heptonate + phosphate</text>
        <dbReference type="Rhea" id="RHEA:14717"/>
        <dbReference type="ChEBI" id="CHEBI:15377"/>
        <dbReference type="ChEBI" id="CHEBI:16897"/>
        <dbReference type="ChEBI" id="CHEBI:43474"/>
        <dbReference type="ChEBI" id="CHEBI:58394"/>
        <dbReference type="ChEBI" id="CHEBI:58702"/>
        <dbReference type="EC" id="2.5.1.54"/>
    </reaction>
</comment>
<dbReference type="SUPFAM" id="SSF51569">
    <property type="entry name" value="Aldolase"/>
    <property type="match status" value="1"/>
</dbReference>
<dbReference type="GO" id="GO:0008652">
    <property type="term" value="P:amino acid biosynthetic process"/>
    <property type="evidence" value="ECO:0007669"/>
    <property type="project" value="UniProtKB-KW"/>
</dbReference>
<protein>
    <recommendedName>
        <fullName evidence="2">3-deoxy-7-phosphoheptulonate synthase</fullName>
        <ecNumber evidence="2">2.5.1.54</ecNumber>
    </recommendedName>
</protein>
<comment type="caution">
    <text evidence="9">The sequence shown here is derived from an EMBL/GenBank/DDBJ whole genome shotgun (WGS) entry which is preliminary data.</text>
</comment>
<name>A0A8T8T459_9BASI</name>
<keyword evidence="5" id="KW-0057">Aromatic amino acid biosynthesis</keyword>
<comment type="similarity">
    <text evidence="1">Belongs to the class-I DAHP synthase family.</text>
</comment>
<keyword evidence="4" id="KW-0808">Transferase</keyword>
<dbReference type="GO" id="GO:0009073">
    <property type="term" value="P:aromatic amino acid family biosynthetic process"/>
    <property type="evidence" value="ECO:0007669"/>
    <property type="project" value="UniProtKB-KW"/>
</dbReference>
<sequence>MTAVSSNVLQSRSFRFTDALSELDDKRISKIKPCERRSSASSASSSAAASPTLSPSDSPPPPSSNASSSAPPRKLPRLSSSSSLTSSLLARSITPVIPPQILVEEYPLTIGAAQTVLGGRRATEDIIKGIDDRLVVIVGPCSVHDVRAALEYAAKLKAYADEAADDLHIIMRVYFEKPRTTVGWKGLINDPDLNNSFQINKGLKLARGLLLEINNMGLPAGTEFLDSISPQFTADLISWGAIGARTTESQVHRELASGLSCGIGFKNGTDGSISIAVDAIRSASSPHAFLSVTKQGIAAIVETEGNDSCHVILRGANKGPNYGPEDVASVVSKLQAAKLAPKIMIDASHGNSEKKHENQMRVVDSVAEQLGGSAGADNARAIMGVMIESNLVAGKQSIPPEGPVGLTYGQSVTDACIDWETTVAALDKLRSGVQARRATNPVVGNAASAAANGNGHSGYTSPGTPAKGFNDDVLATLGKRFV</sequence>
<feature type="compositionally biased region" description="Low complexity" evidence="7">
    <location>
        <begin position="39"/>
        <end position="56"/>
    </location>
</feature>
<evidence type="ECO:0000256" key="7">
    <source>
        <dbReference type="SAM" id="MobiDB-lite"/>
    </source>
</evidence>
<evidence type="ECO:0000256" key="1">
    <source>
        <dbReference type="ARBA" id="ARBA00007985"/>
    </source>
</evidence>
<evidence type="ECO:0000256" key="3">
    <source>
        <dbReference type="ARBA" id="ARBA00022605"/>
    </source>
</evidence>
<dbReference type="PANTHER" id="PTHR21225">
    <property type="entry name" value="PHOSPHO-2-DEHYDRO-3-DEOXYHEPTONATE ALDOLASE DAHP SYNTHETASE"/>
    <property type="match status" value="1"/>
</dbReference>
<feature type="region of interest" description="Disordered" evidence="7">
    <location>
        <begin position="27"/>
        <end position="80"/>
    </location>
</feature>
<evidence type="ECO:0000259" key="8">
    <source>
        <dbReference type="Pfam" id="PF00793"/>
    </source>
</evidence>
<evidence type="ECO:0000256" key="4">
    <source>
        <dbReference type="ARBA" id="ARBA00022679"/>
    </source>
</evidence>
<feature type="domain" description="DAHP synthetase I/KDSA" evidence="8">
    <location>
        <begin position="123"/>
        <end position="424"/>
    </location>
</feature>
<keyword evidence="3" id="KW-0028">Amino-acid biosynthesis</keyword>
<organism evidence="9 10">
    <name type="scientific">Tilletia caries</name>
    <name type="common">wheat bunt fungus</name>
    <dbReference type="NCBI Taxonomy" id="13290"/>
    <lineage>
        <taxon>Eukaryota</taxon>
        <taxon>Fungi</taxon>
        <taxon>Dikarya</taxon>
        <taxon>Basidiomycota</taxon>
        <taxon>Ustilaginomycotina</taxon>
        <taxon>Exobasidiomycetes</taxon>
        <taxon>Tilletiales</taxon>
        <taxon>Tilletiaceae</taxon>
        <taxon>Tilletia</taxon>
    </lineage>
</organism>
<feature type="compositionally biased region" description="Basic and acidic residues" evidence="7">
    <location>
        <begin position="27"/>
        <end position="38"/>
    </location>
</feature>
<dbReference type="InterPro" id="IPR006218">
    <property type="entry name" value="DAHP1/KDSA"/>
</dbReference>
<dbReference type="PANTHER" id="PTHR21225:SF20">
    <property type="entry name" value="PHOSPHO-2-DEHYDRO-3-DEOXYHEPTONATE ALDOLASE"/>
    <property type="match status" value="1"/>
</dbReference>
<feature type="compositionally biased region" description="Low complexity" evidence="7">
    <location>
        <begin position="64"/>
        <end position="80"/>
    </location>
</feature>
<dbReference type="Proteomes" id="UP000077671">
    <property type="component" value="Unassembled WGS sequence"/>
</dbReference>
<dbReference type="GO" id="GO:0005737">
    <property type="term" value="C:cytoplasm"/>
    <property type="evidence" value="ECO:0007669"/>
    <property type="project" value="TreeGrafter"/>
</dbReference>
<dbReference type="NCBIfam" id="TIGR00034">
    <property type="entry name" value="aroFGH"/>
    <property type="match status" value="1"/>
</dbReference>
<gene>
    <name evidence="9" type="ORF">A4X03_0g5556</name>
</gene>
<dbReference type="EMBL" id="LWDD02000904">
    <property type="protein sequence ID" value="KAE8255491.1"/>
    <property type="molecule type" value="Genomic_DNA"/>
</dbReference>
<dbReference type="GO" id="GO:0003849">
    <property type="term" value="F:3-deoxy-7-phosphoheptulonate synthase activity"/>
    <property type="evidence" value="ECO:0007669"/>
    <property type="project" value="UniProtKB-EC"/>
</dbReference>
<dbReference type="InterPro" id="IPR006219">
    <property type="entry name" value="DAHP_synth_1"/>
</dbReference>
<evidence type="ECO:0000256" key="6">
    <source>
        <dbReference type="ARBA" id="ARBA00047508"/>
    </source>
</evidence>
<dbReference type="Gene3D" id="3.20.20.70">
    <property type="entry name" value="Aldolase class I"/>
    <property type="match status" value="1"/>
</dbReference>
<dbReference type="AlphaFoldDB" id="A0A8T8T459"/>
<dbReference type="Pfam" id="PF00793">
    <property type="entry name" value="DAHP_synth_1"/>
    <property type="match status" value="1"/>
</dbReference>
<dbReference type="NCBIfam" id="NF009395">
    <property type="entry name" value="PRK12755.1"/>
    <property type="match status" value="1"/>
</dbReference>
<reference evidence="9" key="2">
    <citation type="journal article" date="2019" name="IMA Fungus">
        <title>Genome sequencing and comparison of five Tilletia species to identify candidate genes for the detection of regulated species infecting wheat.</title>
        <authorList>
            <person name="Nguyen H.D.T."/>
            <person name="Sultana T."/>
            <person name="Kesanakurti P."/>
            <person name="Hambleton S."/>
        </authorList>
    </citation>
    <scope>NUCLEOTIDE SEQUENCE</scope>
    <source>
        <strain evidence="9">DAOMC 238032</strain>
    </source>
</reference>
<dbReference type="FunFam" id="3.20.20.70:FF:000005">
    <property type="entry name" value="Phospho-2-dehydro-3-deoxyheptonate aldolase"/>
    <property type="match status" value="1"/>
</dbReference>
<accession>A0A8T8T459</accession>
<evidence type="ECO:0000313" key="10">
    <source>
        <dbReference type="Proteomes" id="UP000077671"/>
    </source>
</evidence>
<evidence type="ECO:0000256" key="5">
    <source>
        <dbReference type="ARBA" id="ARBA00023141"/>
    </source>
</evidence>
<reference evidence="9" key="1">
    <citation type="submission" date="2016-04" db="EMBL/GenBank/DDBJ databases">
        <authorList>
            <person name="Nguyen H.D."/>
            <person name="Kesanakurti P."/>
            <person name="Cullis J."/>
            <person name="Levesque C.A."/>
            <person name="Hambleton S."/>
        </authorList>
    </citation>
    <scope>NUCLEOTIDE SEQUENCE</scope>
    <source>
        <strain evidence="9">DAOMC 238032</strain>
    </source>
</reference>
<proteinExistence type="inferred from homology"/>